<dbReference type="Proteomes" id="UP000219467">
    <property type="component" value="Unassembled WGS sequence"/>
</dbReference>
<protein>
    <submittedName>
        <fullName evidence="1">Uncharacterized protein</fullName>
    </submittedName>
</protein>
<reference evidence="2" key="1">
    <citation type="submission" date="2017-08" db="EMBL/GenBank/DDBJ databases">
        <authorList>
            <person name="Varghese N."/>
            <person name="Submissions S."/>
        </authorList>
    </citation>
    <scope>NUCLEOTIDE SEQUENCE [LARGE SCALE GENOMIC DNA]</scope>
    <source>
        <strain evidence="2">JA234</strain>
    </source>
</reference>
<name>A0A285CWK3_9RHOB</name>
<organism evidence="1 2">
    <name type="scientific">Cereibacter ovatus</name>
    <dbReference type="NCBI Taxonomy" id="439529"/>
    <lineage>
        <taxon>Bacteria</taxon>
        <taxon>Pseudomonadati</taxon>
        <taxon>Pseudomonadota</taxon>
        <taxon>Alphaproteobacteria</taxon>
        <taxon>Rhodobacterales</taxon>
        <taxon>Paracoccaceae</taxon>
        <taxon>Cereibacter</taxon>
    </lineage>
</organism>
<evidence type="ECO:0000313" key="1">
    <source>
        <dbReference type="EMBL" id="SNX71343.1"/>
    </source>
</evidence>
<evidence type="ECO:0000313" key="2">
    <source>
        <dbReference type="Proteomes" id="UP000219467"/>
    </source>
</evidence>
<sequence length="186" mass="20523">MLATMAAVGPMAALPVPGTAEILQQTHLLDVHAGSSRSDLAHELRRGGYELMDGTPVRFRDWYSTRRPDLTILFLTEVSPRFGLIWGVSTGESGQKYRIDPALHLGIVLRHEPFEGAVISLSLVGLIGGDLNEKPCLADYGAIGGLQRVNCRLAASILPPDETLDYLVDEPGYRESWVSLRFEYRF</sequence>
<dbReference type="AlphaFoldDB" id="A0A285CWK3"/>
<proteinExistence type="predicted"/>
<gene>
    <name evidence="1" type="ORF">SAMN05878503_10996</name>
</gene>
<accession>A0A285CWK3</accession>
<dbReference type="EMBL" id="OAOQ01000009">
    <property type="protein sequence ID" value="SNX71343.1"/>
    <property type="molecule type" value="Genomic_DNA"/>
</dbReference>
<keyword evidence="2" id="KW-1185">Reference proteome</keyword>